<comment type="caution">
    <text evidence="1">The sequence shown here is derived from an EMBL/GenBank/DDBJ whole genome shotgun (WGS) entry which is preliminary data.</text>
</comment>
<dbReference type="EMBL" id="QKWW01000006">
    <property type="protein sequence ID" value="PZT57469.1"/>
    <property type="molecule type" value="Genomic_DNA"/>
</dbReference>
<gene>
    <name evidence="1" type="ORF">DN757_02090</name>
</gene>
<name>A0A2W6NNM6_9BACL</name>
<organism evidence="1 2">
    <name type="scientific">Paenibacillus silvae</name>
    <dbReference type="NCBI Taxonomy" id="1325358"/>
    <lineage>
        <taxon>Bacteria</taxon>
        <taxon>Bacillati</taxon>
        <taxon>Bacillota</taxon>
        <taxon>Bacilli</taxon>
        <taxon>Bacillales</taxon>
        <taxon>Paenibacillaceae</taxon>
        <taxon>Paenibacillus</taxon>
    </lineage>
</organism>
<evidence type="ECO:0000313" key="2">
    <source>
        <dbReference type="Proteomes" id="UP000249204"/>
    </source>
</evidence>
<accession>A0A2W6NNM6</accession>
<dbReference type="Proteomes" id="UP000249204">
    <property type="component" value="Unassembled WGS sequence"/>
</dbReference>
<sequence length="118" mass="13932">MATNKQKQNLRFKIVSQRIGKKIRYDGFTSREVEIIKSQKDLERYEKELGNFWTTAPRNSIGAVNWESMTENEIDLFEHINKQKEKAYKKVSKAEDEGYDIDKIMTLFMKLNINSASY</sequence>
<dbReference type="RefSeq" id="WP_111268620.1">
    <property type="nucleotide sequence ID" value="NZ_QKWW01000006.1"/>
</dbReference>
<reference evidence="1 2" key="1">
    <citation type="submission" date="2018-06" db="EMBL/GenBank/DDBJ databases">
        <title>Isolation of heavy metals resistant Paenibacillus silvae NC2 from Gold-Copper mine in ZiJin, China.</title>
        <authorList>
            <person name="Xu J."/>
            <person name="Mazhar H.S."/>
            <person name="Rensing C."/>
        </authorList>
    </citation>
    <scope>NUCLEOTIDE SEQUENCE [LARGE SCALE GENOMIC DNA]</scope>
    <source>
        <strain evidence="1 2">NC2</strain>
    </source>
</reference>
<protein>
    <submittedName>
        <fullName evidence="1">Uncharacterized protein</fullName>
    </submittedName>
</protein>
<evidence type="ECO:0000313" key="1">
    <source>
        <dbReference type="EMBL" id="PZT57469.1"/>
    </source>
</evidence>
<proteinExistence type="predicted"/>
<dbReference type="AlphaFoldDB" id="A0A2W6NNM6"/>